<dbReference type="AlphaFoldDB" id="A0AAU7X8W2"/>
<dbReference type="RefSeq" id="WP_407049270.1">
    <property type="nucleotide sequence ID" value="NZ_CP158568.1"/>
</dbReference>
<feature type="transmembrane region" description="Helical" evidence="1">
    <location>
        <begin position="51"/>
        <end position="69"/>
    </location>
</feature>
<reference evidence="2" key="1">
    <citation type="submission" date="2024-06" db="EMBL/GenBank/DDBJ databases">
        <title>Methylostella associata gen. nov., sp. nov., a novel Ancalomicrobiaceae-affiliated facultatively methylotrophic bacteria that feed on methanotrophs of the genus Methylococcus.</title>
        <authorList>
            <person name="Saltykova V."/>
            <person name="Danilova O.V."/>
            <person name="Oshkin I.Y."/>
            <person name="Belova S.E."/>
            <person name="Pimenov N.V."/>
            <person name="Dedysh S.N."/>
        </authorList>
    </citation>
    <scope>NUCLEOTIDE SEQUENCE</scope>
    <source>
        <strain evidence="2">S20</strain>
    </source>
</reference>
<organism evidence="2">
    <name type="scientific">Methyloraptor flagellatus</name>
    <dbReference type="NCBI Taxonomy" id="3162530"/>
    <lineage>
        <taxon>Bacteria</taxon>
        <taxon>Pseudomonadati</taxon>
        <taxon>Pseudomonadota</taxon>
        <taxon>Alphaproteobacteria</taxon>
        <taxon>Hyphomicrobiales</taxon>
        <taxon>Ancalomicrobiaceae</taxon>
        <taxon>Methyloraptor</taxon>
    </lineage>
</organism>
<keyword evidence="1" id="KW-0472">Membrane</keyword>
<accession>A0AAU7X8W2</accession>
<sequence>MAEDEKAPSGRGAGEVNGFARVLFFAAAVVVAAVALVVIGVGALIGSRTTVFVGVTGFGVALYLVWRAFKAP</sequence>
<keyword evidence="1" id="KW-1133">Transmembrane helix</keyword>
<dbReference type="EMBL" id="CP158568">
    <property type="protein sequence ID" value="XBY44176.1"/>
    <property type="molecule type" value="Genomic_DNA"/>
</dbReference>
<evidence type="ECO:0000313" key="2">
    <source>
        <dbReference type="EMBL" id="XBY44176.1"/>
    </source>
</evidence>
<feature type="transmembrane region" description="Helical" evidence="1">
    <location>
        <begin position="21"/>
        <end position="45"/>
    </location>
</feature>
<keyword evidence="1" id="KW-0812">Transmembrane</keyword>
<evidence type="ECO:0000256" key="1">
    <source>
        <dbReference type="SAM" id="Phobius"/>
    </source>
</evidence>
<gene>
    <name evidence="2" type="ORF">ABS361_19375</name>
</gene>
<dbReference type="KEGG" id="mflg:ABS361_19375"/>
<protein>
    <submittedName>
        <fullName evidence="2">Uncharacterized protein</fullName>
    </submittedName>
</protein>
<name>A0AAU7X8W2_9HYPH</name>
<proteinExistence type="predicted"/>